<dbReference type="Proteomes" id="UP001198461">
    <property type="component" value="Unassembled WGS sequence"/>
</dbReference>
<dbReference type="RefSeq" id="WP_151934209.1">
    <property type="nucleotide sequence ID" value="NZ_JAIWXT010000038.1"/>
</dbReference>
<evidence type="ECO:0000313" key="5">
    <source>
        <dbReference type="Proteomes" id="UP000434604"/>
    </source>
</evidence>
<dbReference type="PANTHER" id="PTHR30408:SF13">
    <property type="entry name" value="TYPE I RESTRICTION ENZYME HINDI SPECIFICITY SUBUNIT"/>
    <property type="match status" value="1"/>
</dbReference>
<reference evidence="4" key="2">
    <citation type="submission" date="2023-08" db="EMBL/GenBank/DDBJ databases">
        <title>Mucin Metabolism Genes Underlie the Key Renovations of Bacteroides xylanisolvens Genomes in Captive Great Apes.</title>
        <authorList>
            <person name="Nishida A.H."/>
        </authorList>
    </citation>
    <scope>NUCLEOTIDE SEQUENCE</scope>
    <source>
        <strain evidence="4">P13.H9</strain>
    </source>
</reference>
<name>A0A7J5Q2F6_9BACE</name>
<evidence type="ECO:0000313" key="3">
    <source>
        <dbReference type="EMBL" id="KAB6149669.1"/>
    </source>
</evidence>
<dbReference type="InterPro" id="IPR052021">
    <property type="entry name" value="Type-I_RS_S_subunit"/>
</dbReference>
<proteinExistence type="predicted"/>
<dbReference type="AlphaFoldDB" id="A0A7J5Q2F6"/>
<protein>
    <recommendedName>
        <fullName evidence="6">Restriction endonuclease subunit S</fullName>
    </recommendedName>
</protein>
<evidence type="ECO:0000313" key="4">
    <source>
        <dbReference type="EMBL" id="MCA4706105.1"/>
    </source>
</evidence>
<dbReference type="InterPro" id="IPR044946">
    <property type="entry name" value="Restrct_endonuc_typeI_TRD_sf"/>
</dbReference>
<comment type="caution">
    <text evidence="3">The sequence shown here is derived from an EMBL/GenBank/DDBJ whole genome shotgun (WGS) entry which is preliminary data.</text>
</comment>
<accession>A0A7J5Q2F6</accession>
<dbReference type="EMBL" id="WDED01000003">
    <property type="protein sequence ID" value="KAB6149669.1"/>
    <property type="molecule type" value="Genomic_DNA"/>
</dbReference>
<reference evidence="3 5" key="1">
    <citation type="journal article" date="2019" name="Nat. Med.">
        <title>A library of human gut bacterial isolates paired with longitudinal multiomics data enables mechanistic microbiome research.</title>
        <authorList>
            <person name="Poyet M."/>
            <person name="Groussin M."/>
            <person name="Gibbons S.M."/>
            <person name="Avila-Pacheco J."/>
            <person name="Jiang X."/>
            <person name="Kearney S.M."/>
            <person name="Perrotta A.R."/>
            <person name="Berdy B."/>
            <person name="Zhao S."/>
            <person name="Lieberman T.D."/>
            <person name="Swanson P.K."/>
            <person name="Smith M."/>
            <person name="Roesemann S."/>
            <person name="Alexander J.E."/>
            <person name="Rich S.A."/>
            <person name="Livny J."/>
            <person name="Vlamakis H."/>
            <person name="Clish C."/>
            <person name="Bullock K."/>
            <person name="Deik A."/>
            <person name="Scott J."/>
            <person name="Pierce K.A."/>
            <person name="Xavier R.J."/>
            <person name="Alm E.J."/>
        </authorList>
    </citation>
    <scope>NUCLEOTIDE SEQUENCE [LARGE SCALE GENOMIC DNA]</scope>
    <source>
        <strain evidence="3 5">BIOML-A58</strain>
    </source>
</reference>
<evidence type="ECO:0000256" key="1">
    <source>
        <dbReference type="ARBA" id="ARBA00022747"/>
    </source>
</evidence>
<evidence type="ECO:0000256" key="2">
    <source>
        <dbReference type="ARBA" id="ARBA00023125"/>
    </source>
</evidence>
<dbReference type="Proteomes" id="UP000434604">
    <property type="component" value="Unassembled WGS sequence"/>
</dbReference>
<organism evidence="3 5">
    <name type="scientific">Bacteroides xylanisolvens</name>
    <dbReference type="NCBI Taxonomy" id="371601"/>
    <lineage>
        <taxon>Bacteria</taxon>
        <taxon>Pseudomonadati</taxon>
        <taxon>Bacteroidota</taxon>
        <taxon>Bacteroidia</taxon>
        <taxon>Bacteroidales</taxon>
        <taxon>Bacteroidaceae</taxon>
        <taxon>Bacteroides</taxon>
    </lineage>
</organism>
<evidence type="ECO:0008006" key="6">
    <source>
        <dbReference type="Google" id="ProtNLM"/>
    </source>
</evidence>
<dbReference type="GO" id="GO:0009307">
    <property type="term" value="P:DNA restriction-modification system"/>
    <property type="evidence" value="ECO:0007669"/>
    <property type="project" value="UniProtKB-KW"/>
</dbReference>
<gene>
    <name evidence="3" type="ORF">GA398_02990</name>
    <name evidence="4" type="ORF">LD004_21090</name>
</gene>
<dbReference type="PANTHER" id="PTHR30408">
    <property type="entry name" value="TYPE-1 RESTRICTION ENZYME ECOKI SPECIFICITY PROTEIN"/>
    <property type="match status" value="1"/>
</dbReference>
<dbReference type="SUPFAM" id="SSF116734">
    <property type="entry name" value="DNA methylase specificity domain"/>
    <property type="match status" value="1"/>
</dbReference>
<keyword evidence="1" id="KW-0680">Restriction system</keyword>
<dbReference type="Gene3D" id="3.90.220.20">
    <property type="entry name" value="DNA methylase specificity domains"/>
    <property type="match status" value="1"/>
</dbReference>
<keyword evidence="2" id="KW-0238">DNA-binding</keyword>
<dbReference type="GO" id="GO:0003677">
    <property type="term" value="F:DNA binding"/>
    <property type="evidence" value="ECO:0007669"/>
    <property type="project" value="UniProtKB-KW"/>
</dbReference>
<dbReference type="EMBL" id="JAIWYE010000037">
    <property type="protein sequence ID" value="MCA4706105.1"/>
    <property type="molecule type" value="Genomic_DNA"/>
</dbReference>
<sequence length="265" mass="30472">MRIRYNTYNNKNHLFYKNRQINDNLEQQAQALFKSWFVDFEPFRDGKFVDSELGTTPKELPIVYIQNIPHNIESGKRPKGGATLKGIPSIGAENIKGLGYYDYSKTKYIPQEYAQTIKKGKINGYELLIYKDGGKPGYFIPNFSIFGEGFPFSKMYINEHVFLLDLMDNGYNAFAYFYMHTPYIINQFNSNGGKAAIPGINTKDVECLPIYSKESPYVKRFGEIVLPFIKTILFNSLENARLAKMRDTLLPKLMSGKLKISEIEI</sequence>